<dbReference type="AlphaFoldDB" id="A0AAV7H843"/>
<keyword evidence="2" id="KW-1185">Reference proteome</keyword>
<protein>
    <submittedName>
        <fullName evidence="1">Uncharacterized protein</fullName>
    </submittedName>
</protein>
<proteinExistence type="predicted"/>
<evidence type="ECO:0000313" key="1">
    <source>
        <dbReference type="EMBL" id="KAH0464259.1"/>
    </source>
</evidence>
<sequence>MVTSRSLRGGNDFVASRDFERQSDGGFRHGRERARFEGLKPCEPQATTRTSCAIELSALRYEVLPDQFGPEAQFKSENFEFAGDQKSRSGTNRIFVSGNIIINRADVDAFALLLTEKNKLTHGIYQPFLYISSMHSIKNIYEETKGSFDNNIRR</sequence>
<comment type="caution">
    <text evidence="1">The sequence shown here is derived from an EMBL/GenBank/DDBJ whole genome shotgun (WGS) entry which is preliminary data.</text>
</comment>
<reference evidence="1 2" key="1">
    <citation type="journal article" date="2021" name="Hortic Res">
        <title>Chromosome-scale assembly of the Dendrobium chrysotoxum genome enhances the understanding of orchid evolution.</title>
        <authorList>
            <person name="Zhang Y."/>
            <person name="Zhang G.Q."/>
            <person name="Zhang D."/>
            <person name="Liu X.D."/>
            <person name="Xu X.Y."/>
            <person name="Sun W.H."/>
            <person name="Yu X."/>
            <person name="Zhu X."/>
            <person name="Wang Z.W."/>
            <person name="Zhao X."/>
            <person name="Zhong W.Y."/>
            <person name="Chen H."/>
            <person name="Yin W.L."/>
            <person name="Huang T."/>
            <person name="Niu S.C."/>
            <person name="Liu Z.J."/>
        </authorList>
    </citation>
    <scope>NUCLEOTIDE SEQUENCE [LARGE SCALE GENOMIC DNA]</scope>
    <source>
        <strain evidence="1">Lindl</strain>
    </source>
</reference>
<dbReference type="Proteomes" id="UP000775213">
    <property type="component" value="Unassembled WGS sequence"/>
</dbReference>
<accession>A0AAV7H843</accession>
<gene>
    <name evidence="1" type="ORF">IEQ34_007045</name>
</gene>
<name>A0AAV7H843_DENCH</name>
<organism evidence="1 2">
    <name type="scientific">Dendrobium chrysotoxum</name>
    <name type="common">Orchid</name>
    <dbReference type="NCBI Taxonomy" id="161865"/>
    <lineage>
        <taxon>Eukaryota</taxon>
        <taxon>Viridiplantae</taxon>
        <taxon>Streptophyta</taxon>
        <taxon>Embryophyta</taxon>
        <taxon>Tracheophyta</taxon>
        <taxon>Spermatophyta</taxon>
        <taxon>Magnoliopsida</taxon>
        <taxon>Liliopsida</taxon>
        <taxon>Asparagales</taxon>
        <taxon>Orchidaceae</taxon>
        <taxon>Epidendroideae</taxon>
        <taxon>Malaxideae</taxon>
        <taxon>Dendrobiinae</taxon>
        <taxon>Dendrobium</taxon>
    </lineage>
</organism>
<evidence type="ECO:0000313" key="2">
    <source>
        <dbReference type="Proteomes" id="UP000775213"/>
    </source>
</evidence>
<dbReference type="EMBL" id="JAGFBR010000007">
    <property type="protein sequence ID" value="KAH0464259.1"/>
    <property type="molecule type" value="Genomic_DNA"/>
</dbReference>